<sequence>MRFKHFRKKLQIRKNLHPTNCYRPENSTLSAFLPSKGGWQHPSAELGASVHVMVKRKPKWVLTRLDNGGQIEIQRCRLEETSKAAPNSPYDMNPFSSVSKAVSMAIDNAFL</sequence>
<dbReference type="AlphaFoldDB" id="A0AAV4U931"/>
<keyword evidence="2" id="KW-1185">Reference proteome</keyword>
<protein>
    <submittedName>
        <fullName evidence="1">Uncharacterized protein</fullName>
    </submittedName>
</protein>
<gene>
    <name evidence="1" type="ORF">CEXT_437571</name>
</gene>
<comment type="caution">
    <text evidence="1">The sequence shown here is derived from an EMBL/GenBank/DDBJ whole genome shotgun (WGS) entry which is preliminary data.</text>
</comment>
<dbReference type="Proteomes" id="UP001054945">
    <property type="component" value="Unassembled WGS sequence"/>
</dbReference>
<name>A0AAV4U931_CAEEX</name>
<organism evidence="1 2">
    <name type="scientific">Caerostris extrusa</name>
    <name type="common">Bark spider</name>
    <name type="synonym">Caerostris bankana</name>
    <dbReference type="NCBI Taxonomy" id="172846"/>
    <lineage>
        <taxon>Eukaryota</taxon>
        <taxon>Metazoa</taxon>
        <taxon>Ecdysozoa</taxon>
        <taxon>Arthropoda</taxon>
        <taxon>Chelicerata</taxon>
        <taxon>Arachnida</taxon>
        <taxon>Araneae</taxon>
        <taxon>Araneomorphae</taxon>
        <taxon>Entelegynae</taxon>
        <taxon>Araneoidea</taxon>
        <taxon>Araneidae</taxon>
        <taxon>Caerostris</taxon>
    </lineage>
</organism>
<evidence type="ECO:0000313" key="1">
    <source>
        <dbReference type="EMBL" id="GIY54242.1"/>
    </source>
</evidence>
<accession>A0AAV4U931</accession>
<evidence type="ECO:0000313" key="2">
    <source>
        <dbReference type="Proteomes" id="UP001054945"/>
    </source>
</evidence>
<reference evidence="1 2" key="1">
    <citation type="submission" date="2021-06" db="EMBL/GenBank/DDBJ databases">
        <title>Caerostris extrusa draft genome.</title>
        <authorList>
            <person name="Kono N."/>
            <person name="Arakawa K."/>
        </authorList>
    </citation>
    <scope>NUCLEOTIDE SEQUENCE [LARGE SCALE GENOMIC DNA]</scope>
</reference>
<proteinExistence type="predicted"/>
<dbReference type="EMBL" id="BPLR01012488">
    <property type="protein sequence ID" value="GIY54242.1"/>
    <property type="molecule type" value="Genomic_DNA"/>
</dbReference>